<proteinExistence type="predicted"/>
<feature type="region of interest" description="Disordered" evidence="1">
    <location>
        <begin position="150"/>
        <end position="174"/>
    </location>
</feature>
<organism evidence="2 3">
    <name type="scientific">Meristemomyces frigidus</name>
    <dbReference type="NCBI Taxonomy" id="1508187"/>
    <lineage>
        <taxon>Eukaryota</taxon>
        <taxon>Fungi</taxon>
        <taxon>Dikarya</taxon>
        <taxon>Ascomycota</taxon>
        <taxon>Pezizomycotina</taxon>
        <taxon>Dothideomycetes</taxon>
        <taxon>Dothideomycetidae</taxon>
        <taxon>Mycosphaerellales</taxon>
        <taxon>Teratosphaeriaceae</taxon>
        <taxon>Meristemomyces</taxon>
    </lineage>
</organism>
<gene>
    <name evidence="2" type="ORF">LTR62_003026</name>
</gene>
<accession>A0AAN7TQ21</accession>
<evidence type="ECO:0000313" key="2">
    <source>
        <dbReference type="EMBL" id="KAK5118511.1"/>
    </source>
</evidence>
<feature type="region of interest" description="Disordered" evidence="1">
    <location>
        <begin position="36"/>
        <end position="61"/>
    </location>
</feature>
<dbReference type="AlphaFoldDB" id="A0AAN7TQ21"/>
<evidence type="ECO:0000256" key="1">
    <source>
        <dbReference type="SAM" id="MobiDB-lite"/>
    </source>
</evidence>
<name>A0AAN7TQ21_9PEZI</name>
<evidence type="ECO:0000313" key="3">
    <source>
        <dbReference type="Proteomes" id="UP001310890"/>
    </source>
</evidence>
<reference evidence="2" key="1">
    <citation type="submission" date="2023-08" db="EMBL/GenBank/DDBJ databases">
        <title>Black Yeasts Isolated from many extreme environments.</title>
        <authorList>
            <person name="Coleine C."/>
            <person name="Stajich J.E."/>
            <person name="Selbmann L."/>
        </authorList>
    </citation>
    <scope>NUCLEOTIDE SEQUENCE</scope>
    <source>
        <strain evidence="2">CCFEE 5401</strain>
    </source>
</reference>
<comment type="caution">
    <text evidence="2">The sequence shown here is derived from an EMBL/GenBank/DDBJ whole genome shotgun (WGS) entry which is preliminary data.</text>
</comment>
<protein>
    <submittedName>
        <fullName evidence="2">Uncharacterized protein</fullName>
    </submittedName>
</protein>
<dbReference type="EMBL" id="JAVRRL010000002">
    <property type="protein sequence ID" value="KAK5118511.1"/>
    <property type="molecule type" value="Genomic_DNA"/>
</dbReference>
<sequence length="272" mass="30338">MPTRTDGLEDVVSDVESTSSCVGKIHRAGQLYSRFRPQLREPPIQPQKHPAGDVPGSRTWREPSSADYESLLDSLPGEQIVSKTVTVDAHDLFSQLTTLVYLGKRETTKGLLFSIQEVSEGTIRVWRDWLSKQCESRKFSDGDSIIVQHDTSTSSATGKGKGKGGSDSVTGRADPTKDASILWINTRDDNVGIKFRVKERKWRRANPILYSSDVEVPVSYEVEFEEVYVRTAHLLLKLEEAQNQMDNHGGKAIVFGSYAGLQEFDTAGHPRR</sequence>
<dbReference type="Proteomes" id="UP001310890">
    <property type="component" value="Unassembled WGS sequence"/>
</dbReference>